<dbReference type="SUPFAM" id="SSF47473">
    <property type="entry name" value="EF-hand"/>
    <property type="match status" value="1"/>
</dbReference>
<dbReference type="EMBL" id="CAXAMM010005891">
    <property type="protein sequence ID" value="CAK9009059.1"/>
    <property type="molecule type" value="Genomic_DNA"/>
</dbReference>
<dbReference type="PROSITE" id="PS00018">
    <property type="entry name" value="EF_HAND_1"/>
    <property type="match status" value="1"/>
</dbReference>
<evidence type="ECO:0000256" key="2">
    <source>
        <dbReference type="ARBA" id="ARBA00022670"/>
    </source>
</evidence>
<evidence type="ECO:0000256" key="3">
    <source>
        <dbReference type="ARBA" id="ARBA00022786"/>
    </source>
</evidence>
<dbReference type="Proteomes" id="UP001642464">
    <property type="component" value="Unassembled WGS sequence"/>
</dbReference>
<keyword evidence="2" id="KW-0645">Protease</keyword>
<dbReference type="InterPro" id="IPR036397">
    <property type="entry name" value="RNaseH_sf"/>
</dbReference>
<dbReference type="InterPro" id="IPR003323">
    <property type="entry name" value="OTU_dom"/>
</dbReference>
<dbReference type="EC" id="3.4.19.12" evidence="7"/>
<gene>
    <name evidence="11" type="ORF">SCF082_LOCUS10134</name>
</gene>
<evidence type="ECO:0000259" key="9">
    <source>
        <dbReference type="PROSITE" id="PS50222"/>
    </source>
</evidence>
<dbReference type="SUPFAM" id="SSF54001">
    <property type="entry name" value="Cysteine proteinases"/>
    <property type="match status" value="1"/>
</dbReference>
<keyword evidence="6" id="KW-0106">Calcium</keyword>
<dbReference type="InterPro" id="IPR003903">
    <property type="entry name" value="UIM_dom"/>
</dbReference>
<dbReference type="InterPro" id="IPR038765">
    <property type="entry name" value="Papain-like_cys_pep_sf"/>
</dbReference>
<dbReference type="PROSITE" id="PS50330">
    <property type="entry name" value="UIM"/>
    <property type="match status" value="1"/>
</dbReference>
<dbReference type="PANTHER" id="PTHR13312">
    <property type="entry name" value="HIV-INDUCED PROTEIN-7-LIKE PROTEASE"/>
    <property type="match status" value="1"/>
</dbReference>
<keyword evidence="4 7" id="KW-0378">Hydrolase</keyword>
<dbReference type="InterPro" id="IPR002048">
    <property type="entry name" value="EF_hand_dom"/>
</dbReference>
<feature type="region of interest" description="Disordered" evidence="8">
    <location>
        <begin position="322"/>
        <end position="343"/>
    </location>
</feature>
<feature type="domain" description="OTU" evidence="10">
    <location>
        <begin position="898"/>
        <end position="1021"/>
    </location>
</feature>
<feature type="region of interest" description="Disordered" evidence="8">
    <location>
        <begin position="401"/>
        <end position="436"/>
    </location>
</feature>
<evidence type="ECO:0000256" key="6">
    <source>
        <dbReference type="ARBA" id="ARBA00022837"/>
    </source>
</evidence>
<dbReference type="Gene3D" id="3.90.70.80">
    <property type="match status" value="1"/>
</dbReference>
<comment type="function">
    <text evidence="7">Hydrolase that can remove conjugated ubiquitin from proteins and may therefore play an important regulatory role at the level of protein turnover by preventing degradation.</text>
</comment>
<dbReference type="InterPro" id="IPR011992">
    <property type="entry name" value="EF-hand-dom_pair"/>
</dbReference>
<proteinExistence type="predicted"/>
<dbReference type="PANTHER" id="PTHR13312:SF0">
    <property type="entry name" value="UBIQUITIN THIOESTERASE OTU1"/>
    <property type="match status" value="1"/>
</dbReference>
<evidence type="ECO:0000256" key="7">
    <source>
        <dbReference type="RuleBase" id="RU367104"/>
    </source>
</evidence>
<keyword evidence="12" id="KW-1185">Reference proteome</keyword>
<evidence type="ECO:0000256" key="5">
    <source>
        <dbReference type="ARBA" id="ARBA00022807"/>
    </source>
</evidence>
<feature type="region of interest" description="Disordered" evidence="8">
    <location>
        <begin position="1"/>
        <end position="45"/>
    </location>
</feature>
<comment type="subcellular location">
    <subcellularLocation>
        <location evidence="7">Cytoplasm</location>
    </subcellularLocation>
</comment>
<keyword evidence="3 7" id="KW-0833">Ubl conjugation pathway</keyword>
<evidence type="ECO:0000313" key="11">
    <source>
        <dbReference type="EMBL" id="CAK9009059.1"/>
    </source>
</evidence>
<organism evidence="11 12">
    <name type="scientific">Durusdinium trenchii</name>
    <dbReference type="NCBI Taxonomy" id="1381693"/>
    <lineage>
        <taxon>Eukaryota</taxon>
        <taxon>Sar</taxon>
        <taxon>Alveolata</taxon>
        <taxon>Dinophyceae</taxon>
        <taxon>Suessiales</taxon>
        <taxon>Symbiodiniaceae</taxon>
        <taxon>Durusdinium</taxon>
    </lineage>
</organism>
<reference evidence="11 12" key="1">
    <citation type="submission" date="2024-02" db="EMBL/GenBank/DDBJ databases">
        <authorList>
            <person name="Chen Y."/>
            <person name="Shah S."/>
            <person name="Dougan E. K."/>
            <person name="Thang M."/>
            <person name="Chan C."/>
        </authorList>
    </citation>
    <scope>NUCLEOTIDE SEQUENCE [LARGE SCALE GENOMIC DNA]</scope>
</reference>
<evidence type="ECO:0000256" key="4">
    <source>
        <dbReference type="ARBA" id="ARBA00022801"/>
    </source>
</evidence>
<dbReference type="SUPFAM" id="SSF53098">
    <property type="entry name" value="Ribonuclease H-like"/>
    <property type="match status" value="1"/>
</dbReference>
<evidence type="ECO:0000256" key="8">
    <source>
        <dbReference type="SAM" id="MobiDB-lite"/>
    </source>
</evidence>
<sequence>MVQQASAEATASHSAAEAFPSEVRPADGPPGEHAAKRRKKKGRVAQLVGQYAAPPVYIRPDQPALPDINPPEEDPEVEAIAPPMDDASHRASQVAELDPILNITEGERRRRWLTISPEIRKILRDLHVQFGHPTNTTLQRILRRQGAVPEALQGADLLRCDACGDSIRRRRPKPEYLAFFSDYLKECGVEQETVPLEAPWQNGKVERAGALWKDVFYKTVHDMQLQGLEDVIMATSIVTQCRNSFPRPNGFSPSQWVLGVSEIRIPGSLLHEDEAQKLELLEAAEDPSSSFARSLGIRESARVSRGQGRNYRWFGPARVIGTESRNQRRAEDPEPATEGGQPHAYWLRYGPSVILVTGEQLRFASEDELLAAHSIPEEIIHPAAARGARNYTDLRGHTAIPAIQDDPQGEDPSPLQPSEILPPPAGASATATSLQSAMQNPDRLDAHAYRPVRTEYQPQAGPYYTDDVPWDCPSLPYTIRLNQLRHLNDGQINLLKEYGAEQSSSEDNYDDMFNDTPAETFLTGKAASTEISLKNLNEEDREKFQASMQKEWDSWTKFGAVEVLTKEQIENLPDDAQIIGFVEVSELKRVMGGNQTESLIGPLAQRTVIDQAEFLAMMCPPGYKMENSEDKEGHMLAQLLNAYIDEERKEVEAEEDRFAPAGRLRADSVSLRAALPVVSRETWELWNERFSHLDQDDDGYISADDLRSFPGLFHSSIARDLLLGILDHKSGPRQMGPDTVQFMPALVIGRVLQRQSSPQPEPLSFSGPFGTELVGELNSHDTVAPDFQDGRSILQGLWGLMEGEIQLRDLPEMQEKPPVNFWKKYTTTCDGDAWLNKMCQGLDPCTARRKDSLAQQGADNVWLGAPGLTEIDELGAMADDDLAKAIALSMQETNTSRLVRHEIPADNSCLFNSVAYALNDSGDDKASELRGMVAGLVLSDPETWTEAMLGKPPEEYADWIQDSEHWGGGIELAILATSHEMEIAAVDIQTLRVSVFGEGQGFRRRALLIYDGIHYDVLVRRGPSGEERLFGVDDLAAVEEAKAVAKEAQIARNFTDVGRFTLRCVSCQKGLVGQQDAVEHAKATGYINFTEY</sequence>
<dbReference type="InterPro" id="IPR012337">
    <property type="entry name" value="RNaseH-like_sf"/>
</dbReference>
<evidence type="ECO:0000256" key="1">
    <source>
        <dbReference type="ARBA" id="ARBA00000707"/>
    </source>
</evidence>
<dbReference type="InterPro" id="IPR018247">
    <property type="entry name" value="EF_Hand_1_Ca_BS"/>
</dbReference>
<evidence type="ECO:0000313" key="12">
    <source>
        <dbReference type="Proteomes" id="UP001642464"/>
    </source>
</evidence>
<accession>A0ABP0J3W2</accession>
<comment type="catalytic activity">
    <reaction evidence="1 7">
        <text>Thiol-dependent hydrolysis of ester, thioester, amide, peptide and isopeptide bonds formed by the C-terminal Gly of ubiquitin (a 76-residue protein attached to proteins as an intracellular targeting signal).</text>
        <dbReference type="EC" id="3.4.19.12"/>
    </reaction>
</comment>
<dbReference type="PROSITE" id="PS50802">
    <property type="entry name" value="OTU"/>
    <property type="match status" value="1"/>
</dbReference>
<comment type="caution">
    <text evidence="11">The sequence shown here is derived from an EMBL/GenBank/DDBJ whole genome shotgun (WGS) entry which is preliminary data.</text>
</comment>
<dbReference type="PROSITE" id="PS50222">
    <property type="entry name" value="EF_HAND_2"/>
    <property type="match status" value="1"/>
</dbReference>
<name>A0ABP0J3W2_9DINO</name>
<dbReference type="CDD" id="cd22745">
    <property type="entry name" value="OTU_OTU1"/>
    <property type="match status" value="1"/>
</dbReference>
<feature type="compositionally biased region" description="Low complexity" evidence="8">
    <location>
        <begin position="1"/>
        <end position="18"/>
    </location>
</feature>
<dbReference type="Pfam" id="PF24560">
    <property type="entry name" value="zf-C2H2_OTU1_C"/>
    <property type="match status" value="1"/>
</dbReference>
<dbReference type="InterPro" id="IPR057766">
    <property type="entry name" value="Znf-C2H2_OTU1-like_C"/>
</dbReference>
<keyword evidence="5 7" id="KW-0788">Thiol protease</keyword>
<dbReference type="Gene3D" id="3.30.420.10">
    <property type="entry name" value="Ribonuclease H-like superfamily/Ribonuclease H"/>
    <property type="match status" value="1"/>
</dbReference>
<evidence type="ECO:0000259" key="10">
    <source>
        <dbReference type="PROSITE" id="PS50802"/>
    </source>
</evidence>
<feature type="domain" description="EF-hand" evidence="9">
    <location>
        <begin position="681"/>
        <end position="716"/>
    </location>
</feature>
<keyword evidence="7" id="KW-0963">Cytoplasm</keyword>
<protein>
    <recommendedName>
        <fullName evidence="7">Ubiquitin thioesterase OTU</fullName>
        <ecNumber evidence="7">3.4.19.12</ecNumber>
    </recommendedName>
</protein>